<organism evidence="14 15">
    <name type="scientific">Coptotermes formosanus</name>
    <name type="common">Formosan subterranean termite</name>
    <dbReference type="NCBI Taxonomy" id="36987"/>
    <lineage>
        <taxon>Eukaryota</taxon>
        <taxon>Metazoa</taxon>
        <taxon>Ecdysozoa</taxon>
        <taxon>Arthropoda</taxon>
        <taxon>Hexapoda</taxon>
        <taxon>Insecta</taxon>
        <taxon>Pterygota</taxon>
        <taxon>Neoptera</taxon>
        <taxon>Polyneoptera</taxon>
        <taxon>Dictyoptera</taxon>
        <taxon>Blattodea</taxon>
        <taxon>Blattoidea</taxon>
        <taxon>Termitoidae</taxon>
        <taxon>Rhinotermitidae</taxon>
        <taxon>Coptotermes</taxon>
    </lineage>
</organism>
<dbReference type="PANTHER" id="PTHR11690">
    <property type="entry name" value="AMILORIDE-SENSITIVE SODIUM CHANNEL-RELATED"/>
    <property type="match status" value="1"/>
</dbReference>
<evidence type="ECO:0000256" key="1">
    <source>
        <dbReference type="ARBA" id="ARBA00004141"/>
    </source>
</evidence>
<evidence type="ECO:0000256" key="9">
    <source>
        <dbReference type="ARBA" id="ARBA00023136"/>
    </source>
</evidence>
<keyword evidence="6 13" id="KW-1133">Transmembrane helix</keyword>
<evidence type="ECO:0000256" key="7">
    <source>
        <dbReference type="ARBA" id="ARBA00023053"/>
    </source>
</evidence>
<dbReference type="AlphaFoldDB" id="A0A6L2PCX8"/>
<evidence type="ECO:0000256" key="3">
    <source>
        <dbReference type="ARBA" id="ARBA00022448"/>
    </source>
</evidence>
<evidence type="ECO:0000256" key="12">
    <source>
        <dbReference type="RuleBase" id="RU000679"/>
    </source>
</evidence>
<reference evidence="15" key="1">
    <citation type="submission" date="2020-01" db="EMBL/GenBank/DDBJ databases">
        <title>Draft genome sequence of the Termite Coptotermes fromosanus.</title>
        <authorList>
            <person name="Itakura S."/>
            <person name="Yosikawa Y."/>
            <person name="Umezawa K."/>
        </authorList>
    </citation>
    <scope>NUCLEOTIDE SEQUENCE [LARGE SCALE GENOMIC DNA]</scope>
</reference>
<keyword evidence="3 12" id="KW-0813">Transport</keyword>
<keyword evidence="7" id="KW-0915">Sodium</keyword>
<gene>
    <name evidence="14" type="ORF">Cfor_00620</name>
</gene>
<dbReference type="EMBL" id="BLKM01009860">
    <property type="protein sequence ID" value="GFG28425.1"/>
    <property type="molecule type" value="Genomic_DNA"/>
</dbReference>
<protein>
    <submittedName>
        <fullName evidence="14">Uncharacterized protein</fullName>
    </submittedName>
</protein>
<dbReference type="GO" id="GO:0005886">
    <property type="term" value="C:plasma membrane"/>
    <property type="evidence" value="ECO:0007669"/>
    <property type="project" value="TreeGrafter"/>
</dbReference>
<dbReference type="FunCoup" id="A0A6L2PCX8">
    <property type="interactions" value="18"/>
</dbReference>
<dbReference type="InterPro" id="IPR001873">
    <property type="entry name" value="ENaC"/>
</dbReference>
<evidence type="ECO:0000256" key="2">
    <source>
        <dbReference type="ARBA" id="ARBA00007193"/>
    </source>
</evidence>
<accession>A0A6L2PCX8</accession>
<keyword evidence="8 12" id="KW-0406">Ion transport</keyword>
<dbReference type="OrthoDB" id="6628406at2759"/>
<proteinExistence type="inferred from homology"/>
<keyword evidence="5 12" id="KW-0812">Transmembrane</keyword>
<evidence type="ECO:0000256" key="10">
    <source>
        <dbReference type="ARBA" id="ARBA00023201"/>
    </source>
</evidence>
<keyword evidence="9 13" id="KW-0472">Membrane</keyword>
<dbReference type="Proteomes" id="UP000502823">
    <property type="component" value="Unassembled WGS sequence"/>
</dbReference>
<evidence type="ECO:0000256" key="13">
    <source>
        <dbReference type="SAM" id="Phobius"/>
    </source>
</evidence>
<keyword evidence="4 12" id="KW-0894">Sodium channel</keyword>
<evidence type="ECO:0000256" key="11">
    <source>
        <dbReference type="ARBA" id="ARBA00023303"/>
    </source>
</evidence>
<keyword evidence="15" id="KW-1185">Reference proteome</keyword>
<keyword evidence="11 12" id="KW-0407">Ion channel</keyword>
<evidence type="ECO:0000256" key="8">
    <source>
        <dbReference type="ARBA" id="ARBA00023065"/>
    </source>
</evidence>
<comment type="subcellular location">
    <subcellularLocation>
        <location evidence="1">Membrane</location>
        <topology evidence="1">Multi-pass membrane protein</topology>
    </subcellularLocation>
</comment>
<comment type="similarity">
    <text evidence="2 12">Belongs to the amiloride-sensitive sodium channel (TC 1.A.6) family.</text>
</comment>
<feature type="transmembrane region" description="Helical" evidence="13">
    <location>
        <begin position="84"/>
        <end position="105"/>
    </location>
</feature>
<dbReference type="GO" id="GO:0015280">
    <property type="term" value="F:ligand-gated sodium channel activity"/>
    <property type="evidence" value="ECO:0007669"/>
    <property type="project" value="TreeGrafter"/>
</dbReference>
<comment type="caution">
    <text evidence="14">The sequence shown here is derived from an EMBL/GenBank/DDBJ whole genome shotgun (WGS) entry which is preliminary data.</text>
</comment>
<evidence type="ECO:0000256" key="5">
    <source>
        <dbReference type="ARBA" id="ARBA00022692"/>
    </source>
</evidence>
<evidence type="ECO:0000313" key="14">
    <source>
        <dbReference type="EMBL" id="GFG28425.1"/>
    </source>
</evidence>
<name>A0A6L2PCX8_COPFO</name>
<evidence type="ECO:0000256" key="4">
    <source>
        <dbReference type="ARBA" id="ARBA00022461"/>
    </source>
</evidence>
<dbReference type="InParanoid" id="A0A6L2PCX8"/>
<sequence length="389" mass="45461">MRKHRPQQINLQHDSVIRVSGREKLRQANFNSLFLPAKFRSDSSNKAKKIVENIYTYLMMFLENSSIHGLKYLTPQNRAVSERLLWLGLIFACMVGAALFSVSTWRRYQDNPTVISMERDYKAWNTSFPSVTICPHNKYNNSAKVENRKDVQDVIPYLVNASYENFHQLKDSLPEEIFPSEQYMELIINNSLRFIHVTDADYPFTTSITEMGVCYTYFSNIAIYNSPEKWRSGNWTIVKNNNELHVNPLQGEFVFRLWNMSSGSKVVYFHNAFEVPDSSSHFMDLKYLHQLTVKVVVSLAIHSTEGVRSLSESQRKCRFLEESDLHISPVYSYNLCRMQCRVDQAMRLCGCVPHFYRNKGKWQVDLILLYIRYTERQKHATKKHLAAGM</sequence>
<evidence type="ECO:0000313" key="15">
    <source>
        <dbReference type="Proteomes" id="UP000502823"/>
    </source>
</evidence>
<keyword evidence="10 12" id="KW-0739">Sodium transport</keyword>
<dbReference type="PANTHER" id="PTHR11690:SF240">
    <property type="entry name" value="PICKPOCKET 25-RELATED"/>
    <property type="match status" value="1"/>
</dbReference>
<dbReference type="Pfam" id="PF00858">
    <property type="entry name" value="ASC"/>
    <property type="match status" value="1"/>
</dbReference>
<evidence type="ECO:0000256" key="6">
    <source>
        <dbReference type="ARBA" id="ARBA00022989"/>
    </source>
</evidence>